<evidence type="ECO:0000256" key="3">
    <source>
        <dbReference type="ARBA" id="ARBA00022741"/>
    </source>
</evidence>
<keyword evidence="3" id="KW-0547">Nucleotide-binding</keyword>
<dbReference type="GO" id="GO:1990060">
    <property type="term" value="C:maltose transport complex"/>
    <property type="evidence" value="ECO:0007669"/>
    <property type="project" value="TreeGrafter"/>
</dbReference>
<dbReference type="Proteomes" id="UP000284547">
    <property type="component" value="Unassembled WGS sequence"/>
</dbReference>
<dbReference type="InterPro" id="IPR047641">
    <property type="entry name" value="ABC_transpr_MalK/UgpC-like"/>
</dbReference>
<dbReference type="NCBIfam" id="NF008653">
    <property type="entry name" value="PRK11650.1"/>
    <property type="match status" value="1"/>
</dbReference>
<dbReference type="Pfam" id="PF00005">
    <property type="entry name" value="ABC_tran"/>
    <property type="match status" value="1"/>
</dbReference>
<dbReference type="InterPro" id="IPR027417">
    <property type="entry name" value="P-loop_NTPase"/>
</dbReference>
<dbReference type="InterPro" id="IPR017871">
    <property type="entry name" value="ABC_transporter-like_CS"/>
</dbReference>
<dbReference type="SUPFAM" id="SSF52540">
    <property type="entry name" value="P-loop containing nucleoside triphosphate hydrolases"/>
    <property type="match status" value="1"/>
</dbReference>
<evidence type="ECO:0000259" key="5">
    <source>
        <dbReference type="PROSITE" id="PS50893"/>
    </source>
</evidence>
<evidence type="ECO:0000256" key="2">
    <source>
        <dbReference type="ARBA" id="ARBA00022448"/>
    </source>
</evidence>
<dbReference type="InterPro" id="IPR012340">
    <property type="entry name" value="NA-bd_OB-fold"/>
</dbReference>
<dbReference type="PANTHER" id="PTHR43875:SF3">
    <property type="entry name" value="MALTOSE_MALTODEXTRIN IMPORT ATP-BINDING PROTEIN MALK"/>
    <property type="match status" value="1"/>
</dbReference>
<dbReference type="PROSITE" id="PS50893">
    <property type="entry name" value="ABC_TRANSPORTER_2"/>
    <property type="match status" value="1"/>
</dbReference>
<comment type="caution">
    <text evidence="6">The sequence shown here is derived from an EMBL/GenBank/DDBJ whole genome shotgun (WGS) entry which is preliminary data.</text>
</comment>
<gene>
    <name evidence="6" type="primary">ugpC</name>
    <name evidence="6" type="ORF">D1012_13775</name>
</gene>
<dbReference type="Gene3D" id="2.40.50.100">
    <property type="match status" value="1"/>
</dbReference>
<dbReference type="GO" id="GO:0016887">
    <property type="term" value="F:ATP hydrolysis activity"/>
    <property type="evidence" value="ECO:0007669"/>
    <property type="project" value="InterPro"/>
</dbReference>
<dbReference type="Pfam" id="PF08402">
    <property type="entry name" value="TOBE_2"/>
    <property type="match status" value="1"/>
</dbReference>
<dbReference type="GO" id="GO:0015423">
    <property type="term" value="F:ABC-type maltose transporter activity"/>
    <property type="evidence" value="ECO:0007669"/>
    <property type="project" value="TreeGrafter"/>
</dbReference>
<dbReference type="InterPro" id="IPR003439">
    <property type="entry name" value="ABC_transporter-like_ATP-bd"/>
</dbReference>
<dbReference type="PANTHER" id="PTHR43875">
    <property type="entry name" value="MALTODEXTRIN IMPORT ATP-BINDING PROTEIN MSMX"/>
    <property type="match status" value="1"/>
</dbReference>
<comment type="similarity">
    <text evidence="1">Belongs to the ABC transporter superfamily.</text>
</comment>
<evidence type="ECO:0000313" key="6">
    <source>
        <dbReference type="EMBL" id="RGP36720.1"/>
    </source>
</evidence>
<proteinExistence type="inferred from homology"/>
<keyword evidence="2" id="KW-0813">Transport</keyword>
<keyword evidence="4 6" id="KW-0067">ATP-binding</keyword>
<dbReference type="SUPFAM" id="SSF50331">
    <property type="entry name" value="MOP-like"/>
    <property type="match status" value="1"/>
</dbReference>
<organism evidence="6 7">
    <name type="scientific">Pseudotabrizicola alkalilacus</name>
    <dbReference type="NCBI Taxonomy" id="2305252"/>
    <lineage>
        <taxon>Bacteria</taxon>
        <taxon>Pseudomonadati</taxon>
        <taxon>Pseudomonadota</taxon>
        <taxon>Alphaproteobacteria</taxon>
        <taxon>Rhodobacterales</taxon>
        <taxon>Paracoccaceae</taxon>
        <taxon>Pseudotabrizicola</taxon>
    </lineage>
</organism>
<dbReference type="CDD" id="cd03301">
    <property type="entry name" value="ABC_MalK_N"/>
    <property type="match status" value="1"/>
</dbReference>
<evidence type="ECO:0000256" key="4">
    <source>
        <dbReference type="ARBA" id="ARBA00022840"/>
    </source>
</evidence>
<name>A0A411Z0Z2_9RHOB</name>
<evidence type="ECO:0000256" key="1">
    <source>
        <dbReference type="ARBA" id="ARBA00005417"/>
    </source>
</evidence>
<feature type="domain" description="ABC transporter" evidence="5">
    <location>
        <begin position="4"/>
        <end position="234"/>
    </location>
</feature>
<dbReference type="InterPro" id="IPR008995">
    <property type="entry name" value="Mo/tungstate-bd_C_term_dom"/>
</dbReference>
<dbReference type="EMBL" id="QWEY01000007">
    <property type="protein sequence ID" value="RGP36720.1"/>
    <property type="molecule type" value="Genomic_DNA"/>
</dbReference>
<dbReference type="AlphaFoldDB" id="A0A411Z0Z2"/>
<dbReference type="InterPro" id="IPR015855">
    <property type="entry name" value="ABC_transpr_MalK-like"/>
</dbReference>
<dbReference type="OrthoDB" id="9802264at2"/>
<dbReference type="Gene3D" id="2.40.50.140">
    <property type="entry name" value="Nucleic acid-binding proteins"/>
    <property type="match status" value="1"/>
</dbReference>
<protein>
    <submittedName>
        <fullName evidence="6">sn-glycerol-3-phosphate ABC transporter ATP-binding protein UgpC</fullName>
    </submittedName>
</protein>
<dbReference type="SMART" id="SM00382">
    <property type="entry name" value="AAA"/>
    <property type="match status" value="1"/>
</dbReference>
<keyword evidence="7" id="KW-1185">Reference proteome</keyword>
<dbReference type="Gene3D" id="3.40.50.300">
    <property type="entry name" value="P-loop containing nucleotide triphosphate hydrolases"/>
    <property type="match status" value="1"/>
</dbReference>
<sequence length="351" mass="37386">MGRIQLHDIRKSFGAVDVLKGIDLTVDEGELVVFVGPSGCGKSTLLRMIAGLDQPTAGRIEIDGTDVTPRSAADRGLAMVFQSYALYPHMTVRANMAFGLQNTRMPKAEIDTRIAEAARMLEIEPLLERRPGQLSGGQRQRVAIGRAIVRRPTAFLLDEPLSNLDAELRVSMRAELSALHDRLGATMIHVTHDQVEAMTMADRIVVLRAGKVEQVDTPLNLFNRPANLFVAGFIGAPGMNLWAGQAKGGSVQLDNGAMLPLPVGLAVPDGAVTLGIRPQHLRPQAGGPLQAKVRLIEALGPESVVHADMGAGNGLLAVLPGQPDLARGAVIELGYDPQSVHVFGADGQRLG</sequence>
<dbReference type="RefSeq" id="WP_118153163.1">
    <property type="nucleotide sequence ID" value="NZ_QWEY01000007.1"/>
</dbReference>
<dbReference type="GO" id="GO:0005524">
    <property type="term" value="F:ATP binding"/>
    <property type="evidence" value="ECO:0007669"/>
    <property type="project" value="UniProtKB-KW"/>
</dbReference>
<dbReference type="PROSITE" id="PS00211">
    <property type="entry name" value="ABC_TRANSPORTER_1"/>
    <property type="match status" value="1"/>
</dbReference>
<dbReference type="FunFam" id="3.40.50.300:FF:000042">
    <property type="entry name" value="Maltose/maltodextrin ABC transporter, ATP-binding protein"/>
    <property type="match status" value="1"/>
</dbReference>
<dbReference type="InterPro" id="IPR013611">
    <property type="entry name" value="Transp-assoc_OB_typ2"/>
</dbReference>
<reference evidence="6 7" key="1">
    <citation type="submission" date="2018-08" db="EMBL/GenBank/DDBJ databases">
        <title>Flavobacterium tibetense sp. nov., isolated from a wetland YonghuCo on Tibetan Plateau.</title>
        <authorList>
            <person name="Phurbu D."/>
            <person name="Lu H."/>
            <person name="Xing P."/>
        </authorList>
    </citation>
    <scope>NUCLEOTIDE SEQUENCE [LARGE SCALE GENOMIC DNA]</scope>
    <source>
        <strain evidence="6 7">DJC</strain>
    </source>
</reference>
<dbReference type="InterPro" id="IPR003593">
    <property type="entry name" value="AAA+_ATPase"/>
</dbReference>
<accession>A0A411Z0Z2</accession>
<dbReference type="GO" id="GO:0055052">
    <property type="term" value="C:ATP-binding cassette (ABC) transporter complex, substrate-binding subunit-containing"/>
    <property type="evidence" value="ECO:0007669"/>
    <property type="project" value="TreeGrafter"/>
</dbReference>
<evidence type="ECO:0000313" key="7">
    <source>
        <dbReference type="Proteomes" id="UP000284547"/>
    </source>
</evidence>